<organism evidence="2 3">
    <name type="scientific">Paraburkholderia phytofirmans OLGA172</name>
    <dbReference type="NCBI Taxonomy" id="1417228"/>
    <lineage>
        <taxon>Bacteria</taxon>
        <taxon>Pseudomonadati</taxon>
        <taxon>Pseudomonadota</taxon>
        <taxon>Betaproteobacteria</taxon>
        <taxon>Burkholderiales</taxon>
        <taxon>Burkholderiaceae</taxon>
        <taxon>Paraburkholderia</taxon>
    </lineage>
</organism>
<protein>
    <submittedName>
        <fullName evidence="2">Uncharacterized protein</fullName>
    </submittedName>
</protein>
<feature type="region of interest" description="Disordered" evidence="1">
    <location>
        <begin position="110"/>
        <end position="143"/>
    </location>
</feature>
<dbReference type="RefSeq" id="WP_063500931.1">
    <property type="nucleotide sequence ID" value="NZ_CP014580.1"/>
</dbReference>
<dbReference type="KEGG" id="buz:AYM40_35675"/>
<dbReference type="AlphaFoldDB" id="A0A167WMV6"/>
<dbReference type="EMBL" id="CP014580">
    <property type="protein sequence ID" value="ANB77723.1"/>
    <property type="molecule type" value="Genomic_DNA"/>
</dbReference>
<evidence type="ECO:0000313" key="2">
    <source>
        <dbReference type="EMBL" id="ANB77723.1"/>
    </source>
</evidence>
<keyword evidence="2" id="KW-0614">Plasmid</keyword>
<sequence>MLTPIARLRGRQSAVTRFCFRYRHARHHARLYDVLIVLDDTARACRVEIRHAAAIIDDLPPLSSGRLSAACLRKAVSLLGLIEHMTRNDRTANIPGTLVDIIHLQRPHYSQRAKAVPKPTRVRNRRERQPDPLHRTRRYAPSQGGVPPFSCEAVALALPRTSYLLARARHRYPVRLP</sequence>
<name>A0A167WMV6_9BURK</name>
<dbReference type="Proteomes" id="UP000076852">
    <property type="component" value="Plasmid pOLGA1"/>
</dbReference>
<gene>
    <name evidence="2" type="ORF">AYM40_35675</name>
</gene>
<evidence type="ECO:0000256" key="1">
    <source>
        <dbReference type="SAM" id="MobiDB-lite"/>
    </source>
</evidence>
<reference evidence="2 3" key="1">
    <citation type="journal article" date="2016" name="Gene">
        <title>PacBio SMRT assembly of a complex multi-replicon genome reveals chlorocatechol degradative operon in a region of genome plasticity.</title>
        <authorList>
            <person name="Ricker N."/>
            <person name="Shen S.Y."/>
            <person name="Goordial J."/>
            <person name="Jin S."/>
            <person name="Fulthorpe R.R."/>
        </authorList>
    </citation>
    <scope>NUCLEOTIDE SEQUENCE [LARGE SCALE GENOMIC DNA]</scope>
    <source>
        <strain evidence="2 3">OLGA172</strain>
        <plasmid evidence="3">polga1</plasmid>
    </source>
</reference>
<accession>A0A167WMV6</accession>
<dbReference type="OrthoDB" id="9866052at2"/>
<keyword evidence="3" id="KW-1185">Reference proteome</keyword>
<geneLocation type="plasmid" evidence="3">
    <name>polga1</name>
</geneLocation>
<proteinExistence type="predicted"/>
<evidence type="ECO:0000313" key="3">
    <source>
        <dbReference type="Proteomes" id="UP000076852"/>
    </source>
</evidence>